<dbReference type="AlphaFoldDB" id="A0AAD8Q185"/>
<comment type="caution">
    <text evidence="2">The sequence shown here is derived from an EMBL/GenBank/DDBJ whole genome shotgun (WGS) entry which is preliminary data.</text>
</comment>
<dbReference type="EMBL" id="JAHLJV010000022">
    <property type="protein sequence ID" value="KAK1594007.1"/>
    <property type="molecule type" value="Genomic_DNA"/>
</dbReference>
<keyword evidence="1" id="KW-1133">Transmembrane helix</keyword>
<keyword evidence="1" id="KW-0472">Membrane</keyword>
<evidence type="ECO:0000313" key="2">
    <source>
        <dbReference type="EMBL" id="KAK1594007.1"/>
    </source>
</evidence>
<keyword evidence="1" id="KW-0812">Transmembrane</keyword>
<feature type="transmembrane region" description="Helical" evidence="1">
    <location>
        <begin position="64"/>
        <end position="88"/>
    </location>
</feature>
<proteinExistence type="predicted"/>
<evidence type="ECO:0000256" key="1">
    <source>
        <dbReference type="SAM" id="Phobius"/>
    </source>
</evidence>
<dbReference type="Proteomes" id="UP001230504">
    <property type="component" value="Unassembled WGS sequence"/>
</dbReference>
<name>A0AAD8Q185_9PEZI</name>
<accession>A0AAD8Q185</accession>
<gene>
    <name evidence="2" type="ORF">LY79DRAFT_550565</name>
</gene>
<keyword evidence="3" id="KW-1185">Reference proteome</keyword>
<dbReference type="RefSeq" id="XP_060415254.1">
    <property type="nucleotide sequence ID" value="XM_060557575.1"/>
</dbReference>
<reference evidence="2" key="1">
    <citation type="submission" date="2021-06" db="EMBL/GenBank/DDBJ databases">
        <title>Comparative genomics, transcriptomics and evolutionary studies reveal genomic signatures of adaptation to plant cell wall in hemibiotrophic fungi.</title>
        <authorList>
            <consortium name="DOE Joint Genome Institute"/>
            <person name="Baroncelli R."/>
            <person name="Diaz J.F."/>
            <person name="Benocci T."/>
            <person name="Peng M."/>
            <person name="Battaglia E."/>
            <person name="Haridas S."/>
            <person name="Andreopoulos W."/>
            <person name="Labutti K."/>
            <person name="Pangilinan J."/>
            <person name="Floch G.L."/>
            <person name="Makela M.R."/>
            <person name="Henrissat B."/>
            <person name="Grigoriev I.V."/>
            <person name="Crouch J.A."/>
            <person name="De Vries R.P."/>
            <person name="Sukno S.A."/>
            <person name="Thon M.R."/>
        </authorList>
    </citation>
    <scope>NUCLEOTIDE SEQUENCE</scope>
    <source>
        <strain evidence="2">CBS 125086</strain>
    </source>
</reference>
<protein>
    <submittedName>
        <fullName evidence="2">Uncharacterized protein</fullName>
    </submittedName>
</protein>
<evidence type="ECO:0000313" key="3">
    <source>
        <dbReference type="Proteomes" id="UP001230504"/>
    </source>
</evidence>
<sequence length="156" mass="17145">MRQQFNLERAGRRSSVVLSKRDMSRSSLIGPPRSANGTLHCMRDIRRLPELELVTQSCSRVGPFLTIVLMCVIAGGLVCPCLCIMHCLQNAAIFIAHSLYRSRPTVTLTSARGLSVVRSGQPAWLKPYPYMASCSNRMKIGARSTRPLGTLVDALA</sequence>
<organism evidence="2 3">
    <name type="scientific">Colletotrichum navitas</name>
    <dbReference type="NCBI Taxonomy" id="681940"/>
    <lineage>
        <taxon>Eukaryota</taxon>
        <taxon>Fungi</taxon>
        <taxon>Dikarya</taxon>
        <taxon>Ascomycota</taxon>
        <taxon>Pezizomycotina</taxon>
        <taxon>Sordariomycetes</taxon>
        <taxon>Hypocreomycetidae</taxon>
        <taxon>Glomerellales</taxon>
        <taxon>Glomerellaceae</taxon>
        <taxon>Colletotrichum</taxon>
        <taxon>Colletotrichum graminicola species complex</taxon>
    </lineage>
</organism>
<dbReference type="GeneID" id="85441815"/>